<feature type="domain" description="PAS" evidence="9">
    <location>
        <begin position="321"/>
        <end position="367"/>
    </location>
</feature>
<dbReference type="PROSITE" id="PS50112">
    <property type="entry name" value="PAS"/>
    <property type="match status" value="1"/>
</dbReference>
<dbReference type="SUPFAM" id="SSF47226">
    <property type="entry name" value="Histidine-containing phosphotransfer domain, HPT domain"/>
    <property type="match status" value="1"/>
</dbReference>
<protein>
    <recommendedName>
        <fullName evidence="2">histidine kinase</fullName>
        <ecNumber evidence="2">2.7.13.3</ecNumber>
    </recommendedName>
</protein>
<dbReference type="Proteomes" id="UP001597176">
    <property type="component" value="Unassembled WGS sequence"/>
</dbReference>
<dbReference type="CDD" id="cd00082">
    <property type="entry name" value="HisKA"/>
    <property type="match status" value="1"/>
</dbReference>
<dbReference type="CDD" id="cd00130">
    <property type="entry name" value="PAS"/>
    <property type="match status" value="4"/>
</dbReference>
<dbReference type="PROSITE" id="PS50110">
    <property type="entry name" value="RESPONSE_REGULATORY"/>
    <property type="match status" value="1"/>
</dbReference>
<feature type="domain" description="PAC" evidence="10">
    <location>
        <begin position="651"/>
        <end position="704"/>
    </location>
</feature>
<keyword evidence="5" id="KW-0418">Kinase</keyword>
<dbReference type="PRINTS" id="PR00344">
    <property type="entry name" value="BCTRLSENSOR"/>
</dbReference>
<dbReference type="InterPro" id="IPR036641">
    <property type="entry name" value="HPT_dom_sf"/>
</dbReference>
<evidence type="ECO:0000259" key="8">
    <source>
        <dbReference type="PROSITE" id="PS50110"/>
    </source>
</evidence>
<dbReference type="EC" id="2.7.13.3" evidence="2"/>
<dbReference type="InterPro" id="IPR000700">
    <property type="entry name" value="PAS-assoc_C"/>
</dbReference>
<accession>A0ABW3WXM7</accession>
<dbReference type="InterPro" id="IPR001610">
    <property type="entry name" value="PAC"/>
</dbReference>
<proteinExistence type="predicted"/>
<evidence type="ECO:0000256" key="5">
    <source>
        <dbReference type="ARBA" id="ARBA00022777"/>
    </source>
</evidence>
<dbReference type="SUPFAM" id="SSF47384">
    <property type="entry name" value="Homodimeric domain of signal transducing histidine kinase"/>
    <property type="match status" value="1"/>
</dbReference>
<evidence type="ECO:0000313" key="12">
    <source>
        <dbReference type="Proteomes" id="UP001597176"/>
    </source>
</evidence>
<feature type="domain" description="Histidine kinase" evidence="7">
    <location>
        <begin position="722"/>
        <end position="944"/>
    </location>
</feature>
<feature type="modified residue" description="4-aspartylphosphate" evidence="6">
    <location>
        <position position="1028"/>
    </location>
</feature>
<dbReference type="InterPro" id="IPR004358">
    <property type="entry name" value="Sig_transdc_His_kin-like_C"/>
</dbReference>
<dbReference type="SMART" id="SM00086">
    <property type="entry name" value="PAC"/>
    <property type="match status" value="4"/>
</dbReference>
<dbReference type="SMART" id="SM00448">
    <property type="entry name" value="REC"/>
    <property type="match status" value="1"/>
</dbReference>
<keyword evidence="4" id="KW-0808">Transferase</keyword>
<dbReference type="InterPro" id="IPR036890">
    <property type="entry name" value="HATPase_C_sf"/>
</dbReference>
<dbReference type="SMART" id="SM00091">
    <property type="entry name" value="PAS"/>
    <property type="match status" value="4"/>
</dbReference>
<reference evidence="12" key="1">
    <citation type="journal article" date="2019" name="Int. J. Syst. Evol. Microbiol.">
        <title>The Global Catalogue of Microorganisms (GCM) 10K type strain sequencing project: providing services to taxonomists for standard genome sequencing and annotation.</title>
        <authorList>
            <consortium name="The Broad Institute Genomics Platform"/>
            <consortium name="The Broad Institute Genome Sequencing Center for Infectious Disease"/>
            <person name="Wu L."/>
            <person name="Ma J."/>
        </authorList>
    </citation>
    <scope>NUCLEOTIDE SEQUENCE [LARGE SCALE GENOMIC DNA]</scope>
    <source>
        <strain evidence="12">CCUG 56108</strain>
    </source>
</reference>
<dbReference type="Gene3D" id="3.40.50.2300">
    <property type="match status" value="1"/>
</dbReference>
<dbReference type="EMBL" id="JBHTND010000009">
    <property type="protein sequence ID" value="MFD1301695.1"/>
    <property type="molecule type" value="Genomic_DNA"/>
</dbReference>
<dbReference type="Gene3D" id="2.10.70.100">
    <property type="match status" value="1"/>
</dbReference>
<evidence type="ECO:0000256" key="1">
    <source>
        <dbReference type="ARBA" id="ARBA00000085"/>
    </source>
</evidence>
<dbReference type="Pfam" id="PF08447">
    <property type="entry name" value="PAS_3"/>
    <property type="match status" value="3"/>
</dbReference>
<dbReference type="SUPFAM" id="SSF55781">
    <property type="entry name" value="GAF domain-like"/>
    <property type="match status" value="1"/>
</dbReference>
<keyword evidence="3 6" id="KW-0597">Phosphoprotein</keyword>
<dbReference type="Gene3D" id="3.30.565.10">
    <property type="entry name" value="Histidine kinase-like ATPase, C-terminal domain"/>
    <property type="match status" value="1"/>
</dbReference>
<evidence type="ECO:0000256" key="2">
    <source>
        <dbReference type="ARBA" id="ARBA00012438"/>
    </source>
</evidence>
<dbReference type="Pfam" id="PF13426">
    <property type="entry name" value="PAS_9"/>
    <property type="match status" value="1"/>
</dbReference>
<dbReference type="Gene3D" id="1.20.120.160">
    <property type="entry name" value="HPT domain"/>
    <property type="match status" value="1"/>
</dbReference>
<dbReference type="InterPro" id="IPR001789">
    <property type="entry name" value="Sig_transdc_resp-reg_receiver"/>
</dbReference>
<evidence type="ECO:0000313" key="11">
    <source>
        <dbReference type="EMBL" id="MFD1301695.1"/>
    </source>
</evidence>
<evidence type="ECO:0000256" key="3">
    <source>
        <dbReference type="ARBA" id="ARBA00022553"/>
    </source>
</evidence>
<dbReference type="SMART" id="SM00388">
    <property type="entry name" value="HisKA"/>
    <property type="match status" value="1"/>
</dbReference>
<dbReference type="Gene3D" id="3.30.450.20">
    <property type="entry name" value="PAS domain"/>
    <property type="match status" value="4"/>
</dbReference>
<dbReference type="SUPFAM" id="SSF55874">
    <property type="entry name" value="ATPase domain of HSP90 chaperone/DNA topoisomerase II/histidine kinase"/>
    <property type="match status" value="1"/>
</dbReference>
<dbReference type="InterPro" id="IPR036097">
    <property type="entry name" value="HisK_dim/P_sf"/>
</dbReference>
<dbReference type="SMART" id="SM00387">
    <property type="entry name" value="HATPase_c"/>
    <property type="match status" value="1"/>
</dbReference>
<evidence type="ECO:0000256" key="4">
    <source>
        <dbReference type="ARBA" id="ARBA00022679"/>
    </source>
</evidence>
<feature type="domain" description="Response regulatory" evidence="8">
    <location>
        <begin position="974"/>
        <end position="1096"/>
    </location>
</feature>
<dbReference type="Pfam" id="PF00072">
    <property type="entry name" value="Response_reg"/>
    <property type="match status" value="1"/>
</dbReference>
<evidence type="ECO:0000259" key="10">
    <source>
        <dbReference type="PROSITE" id="PS50113"/>
    </source>
</evidence>
<dbReference type="SUPFAM" id="SSF52172">
    <property type="entry name" value="CheY-like"/>
    <property type="match status" value="1"/>
</dbReference>
<dbReference type="SMART" id="SM00065">
    <property type="entry name" value="GAF"/>
    <property type="match status" value="1"/>
</dbReference>
<organism evidence="11 12">
    <name type="scientific">Methylobacterium marchantiae</name>
    <dbReference type="NCBI Taxonomy" id="600331"/>
    <lineage>
        <taxon>Bacteria</taxon>
        <taxon>Pseudomonadati</taxon>
        <taxon>Pseudomonadota</taxon>
        <taxon>Alphaproteobacteria</taxon>
        <taxon>Hyphomicrobiales</taxon>
        <taxon>Methylobacteriaceae</taxon>
        <taxon>Methylobacterium</taxon>
    </lineage>
</organism>
<dbReference type="PANTHER" id="PTHR45339">
    <property type="entry name" value="HYBRID SIGNAL TRANSDUCTION HISTIDINE KINASE J"/>
    <property type="match status" value="1"/>
</dbReference>
<dbReference type="Gene3D" id="1.10.287.130">
    <property type="match status" value="1"/>
</dbReference>
<dbReference type="InterPro" id="IPR011006">
    <property type="entry name" value="CheY-like_superfamily"/>
</dbReference>
<dbReference type="Pfam" id="PF00512">
    <property type="entry name" value="HisKA"/>
    <property type="match status" value="1"/>
</dbReference>
<dbReference type="InterPro" id="IPR003661">
    <property type="entry name" value="HisK_dim/P_dom"/>
</dbReference>
<evidence type="ECO:0000259" key="7">
    <source>
        <dbReference type="PROSITE" id="PS50109"/>
    </source>
</evidence>
<dbReference type="InterPro" id="IPR035965">
    <property type="entry name" value="PAS-like_dom_sf"/>
</dbReference>
<dbReference type="Gene3D" id="3.30.450.40">
    <property type="match status" value="1"/>
</dbReference>
<keyword evidence="12" id="KW-1185">Reference proteome</keyword>
<sequence length="1223" mass="133032">MPSLEAERVAALHDLGILDTPPEEHFEAVSRTAKRLFGVEKAYVAFIDSERQWIKSECDLAGKEMPRQQSFCHHTIAGGDILVVPDARLDPRFAANPLVTAADPVVFYAGAPLCLESGHRVGSFCLISAKPRSFSAEDAAALKDLAATVTAHLRLADAHVRLVREAEERAIHEAMIANQRDVLQQRQAALASAHHLLAMAEEVAGVGHWRVGLADGQTVWSAGIYMIAGLDPAGPSPTLDGAIALYHPDDRDAVRRSIADALTRKGDFAFEARMMRSDGQARIIVVRGICELDAEGEAVTLFGTVVDMTDARQSDAALLERTSQFRRLVDAVSDCAFVTLDRTGHVSNWNSGAERITGYSASEAIGRHVSRFYTRAGLDAHAPRIALATAAFEGRLKFECWRVRRDGSEFFASVAIDAIRDEAGIVIGYAEITRDITERRAAELELKRSEDRYRTLSEALPVLVWTTRPPGGIATYVNPAFTAFYGDIGPERVERTMRNHPEDAQRMEFAWRDAHNNGRTFTVEGRLRRHDGVYRWHKIVMIPIPAHDDRAADAGEWLGTALDIDDIITARQRLEETTDLLRIAQKAADAGTWDLDLWTDVITLGPKAVGLFGLTGESARAMPVQDWARVVHRDDIEAVRGEALRAIQSRTNYAAEYRILVDSEERWISTRGRVLYDAASVPYRMVGLHFDITERKAVEAALRAATAEAERASAAKSDFLAAMSHEIRTPLNSILGYADLLLEEPSRTPEDRRRLELIQGSGTALLTVVNDVLDFSKIEAGQFTLELLSFPLRDLIENTVDIVRGSALKSPVTILSRLDPALPAFATGDANRLRQVLLNLLNNAVKFTPAGSVSLNVTLCGEDAAGSVLRFEVVDTGIGISADQQERLFQRFSQVDSSISRRFGGTGLGLAICRRLVSMMGGTIGVTSSPGEGSTFWFMLTLPCAETKAGHVRAEPRPSAAASVMDDAGPRPARILVAEDVPVNQTLARAVLELAGHSVDVVGDGAEAVAAIRATAGGPHAYDLVLMDVQMPGMDGIAATRLIRALPAPARTIPIVAMTANVLPEQLAQLTAAGMDDHVGKPFKRDALYATIARWTPRSMAADTPLPAEDSTILDHAVFDSLQDMVGQERARALLSMLADELVDRFGQSSKTVDLTAMDRSELAYGAHVMVSAAGLLGFVGLSDLCREIEVACRNDGDLVPLIRRLTHVRDGTLGTIRTLQAA</sequence>
<dbReference type="InterPro" id="IPR003594">
    <property type="entry name" value="HATPase_dom"/>
</dbReference>
<gene>
    <name evidence="11" type="ORF">ACFQ4G_08875</name>
</gene>
<dbReference type="CDD" id="cd17546">
    <property type="entry name" value="REC_hyHK_CKI1_RcsC-like"/>
    <property type="match status" value="1"/>
</dbReference>
<dbReference type="InterPro" id="IPR003018">
    <property type="entry name" value="GAF"/>
</dbReference>
<dbReference type="PROSITE" id="PS50109">
    <property type="entry name" value="HIS_KIN"/>
    <property type="match status" value="1"/>
</dbReference>
<dbReference type="CDD" id="cd16922">
    <property type="entry name" value="HATPase_EvgS-ArcB-TorS-like"/>
    <property type="match status" value="1"/>
</dbReference>
<dbReference type="PROSITE" id="PS50113">
    <property type="entry name" value="PAC"/>
    <property type="match status" value="3"/>
</dbReference>
<dbReference type="RefSeq" id="WP_238207586.1">
    <property type="nucleotide sequence ID" value="NZ_JBHTND010000009.1"/>
</dbReference>
<evidence type="ECO:0000259" key="9">
    <source>
        <dbReference type="PROSITE" id="PS50112"/>
    </source>
</evidence>
<comment type="catalytic activity">
    <reaction evidence="1">
        <text>ATP + protein L-histidine = ADP + protein N-phospho-L-histidine.</text>
        <dbReference type="EC" id="2.7.13.3"/>
    </reaction>
</comment>
<name>A0ABW3WXM7_9HYPH</name>
<feature type="domain" description="PAC" evidence="10">
    <location>
        <begin position="396"/>
        <end position="448"/>
    </location>
</feature>
<dbReference type="SUPFAM" id="SSF55785">
    <property type="entry name" value="PYP-like sensor domain (PAS domain)"/>
    <property type="match status" value="4"/>
</dbReference>
<evidence type="ECO:0000256" key="6">
    <source>
        <dbReference type="PROSITE-ProRule" id="PRU00169"/>
    </source>
</evidence>
<dbReference type="InterPro" id="IPR013655">
    <property type="entry name" value="PAS_fold_3"/>
</dbReference>
<feature type="domain" description="PAC" evidence="10">
    <location>
        <begin position="268"/>
        <end position="320"/>
    </location>
</feature>
<dbReference type="InterPro" id="IPR005467">
    <property type="entry name" value="His_kinase_dom"/>
</dbReference>
<comment type="caution">
    <text evidence="11">The sequence shown here is derived from an EMBL/GenBank/DDBJ whole genome shotgun (WGS) entry which is preliminary data.</text>
</comment>
<dbReference type="InterPro" id="IPR029016">
    <property type="entry name" value="GAF-like_dom_sf"/>
</dbReference>
<dbReference type="Pfam" id="PF02518">
    <property type="entry name" value="HATPase_c"/>
    <property type="match status" value="1"/>
</dbReference>
<dbReference type="InterPro" id="IPR000014">
    <property type="entry name" value="PAS"/>
</dbReference>
<dbReference type="PANTHER" id="PTHR45339:SF3">
    <property type="entry name" value="HISTIDINE KINASE"/>
    <property type="match status" value="1"/>
</dbReference>
<dbReference type="NCBIfam" id="TIGR00229">
    <property type="entry name" value="sensory_box"/>
    <property type="match status" value="2"/>
</dbReference>